<dbReference type="PRINTS" id="PR00038">
    <property type="entry name" value="HTHLUXR"/>
</dbReference>
<sequence>MGLLMVLLQVIHYKAMVRDIQMELFGGIIGLLFLVFGIWLGMKLFNKNTSEKYDGSKLGLSKREVEVLELLAQGFSNQEVADKLFVSLNTAKTHISNIYTKLNVKRRTQAIQKARDLALIPTPKG</sequence>
<keyword evidence="2" id="KW-0238">DNA-binding</keyword>
<evidence type="ECO:0000256" key="3">
    <source>
        <dbReference type="ARBA" id="ARBA00023163"/>
    </source>
</evidence>
<feature type="transmembrane region" description="Helical" evidence="4">
    <location>
        <begin position="20"/>
        <end position="42"/>
    </location>
</feature>
<dbReference type="OrthoDB" id="9807565at2"/>
<dbReference type="GO" id="GO:0003677">
    <property type="term" value="F:DNA binding"/>
    <property type="evidence" value="ECO:0007669"/>
    <property type="project" value="UniProtKB-KW"/>
</dbReference>
<dbReference type="Pfam" id="PF00196">
    <property type="entry name" value="GerE"/>
    <property type="match status" value="1"/>
</dbReference>
<feature type="domain" description="HTH luxR-type" evidence="5">
    <location>
        <begin position="53"/>
        <end position="118"/>
    </location>
</feature>
<keyword evidence="4" id="KW-0472">Membrane</keyword>
<keyword evidence="7" id="KW-1185">Reference proteome</keyword>
<evidence type="ECO:0000313" key="7">
    <source>
        <dbReference type="Proteomes" id="UP000198393"/>
    </source>
</evidence>
<dbReference type="CDD" id="cd06170">
    <property type="entry name" value="LuxR_C_like"/>
    <property type="match status" value="1"/>
</dbReference>
<dbReference type="GO" id="GO:0006355">
    <property type="term" value="P:regulation of DNA-templated transcription"/>
    <property type="evidence" value="ECO:0007669"/>
    <property type="project" value="InterPro"/>
</dbReference>
<evidence type="ECO:0000313" key="6">
    <source>
        <dbReference type="EMBL" id="SNT29619.1"/>
    </source>
</evidence>
<gene>
    <name evidence="6" type="ORF">SAMN05421640_3261</name>
</gene>
<reference evidence="6 7" key="1">
    <citation type="submission" date="2017-06" db="EMBL/GenBank/DDBJ databases">
        <authorList>
            <person name="Kim H.J."/>
            <person name="Triplett B.A."/>
        </authorList>
    </citation>
    <scope>NUCLEOTIDE SEQUENCE [LARGE SCALE GENOMIC DNA]</scope>
    <source>
        <strain evidence="6 7">DSM 19307</strain>
    </source>
</reference>
<keyword evidence="3" id="KW-0804">Transcription</keyword>
<dbReference type="EMBL" id="FZPD01000005">
    <property type="protein sequence ID" value="SNT29619.1"/>
    <property type="molecule type" value="Genomic_DNA"/>
</dbReference>
<protein>
    <submittedName>
        <fullName evidence="6">Transcriptional regulator, LuxR family</fullName>
    </submittedName>
</protein>
<dbReference type="AlphaFoldDB" id="A0A239LIX4"/>
<dbReference type="Gene3D" id="1.10.10.10">
    <property type="entry name" value="Winged helix-like DNA-binding domain superfamily/Winged helix DNA-binding domain"/>
    <property type="match status" value="1"/>
</dbReference>
<dbReference type="InterPro" id="IPR000792">
    <property type="entry name" value="Tscrpt_reg_LuxR_C"/>
</dbReference>
<proteinExistence type="predicted"/>
<evidence type="ECO:0000259" key="5">
    <source>
        <dbReference type="PROSITE" id="PS50043"/>
    </source>
</evidence>
<keyword evidence="1" id="KW-0805">Transcription regulation</keyword>
<evidence type="ECO:0000256" key="2">
    <source>
        <dbReference type="ARBA" id="ARBA00023125"/>
    </source>
</evidence>
<dbReference type="InterPro" id="IPR036388">
    <property type="entry name" value="WH-like_DNA-bd_sf"/>
</dbReference>
<evidence type="ECO:0000256" key="4">
    <source>
        <dbReference type="SAM" id="Phobius"/>
    </source>
</evidence>
<dbReference type="SMART" id="SM00421">
    <property type="entry name" value="HTH_LUXR"/>
    <property type="match status" value="1"/>
</dbReference>
<name>A0A239LIX4_EKHLU</name>
<dbReference type="PROSITE" id="PS50043">
    <property type="entry name" value="HTH_LUXR_2"/>
    <property type="match status" value="1"/>
</dbReference>
<dbReference type="Proteomes" id="UP000198393">
    <property type="component" value="Unassembled WGS sequence"/>
</dbReference>
<keyword evidence="4" id="KW-1133">Transmembrane helix</keyword>
<dbReference type="PANTHER" id="PTHR44688:SF16">
    <property type="entry name" value="DNA-BINDING TRANSCRIPTIONAL ACTIVATOR DEVR_DOSR"/>
    <property type="match status" value="1"/>
</dbReference>
<dbReference type="InterPro" id="IPR016032">
    <property type="entry name" value="Sig_transdc_resp-reg_C-effctor"/>
</dbReference>
<evidence type="ECO:0000256" key="1">
    <source>
        <dbReference type="ARBA" id="ARBA00023015"/>
    </source>
</evidence>
<organism evidence="6 7">
    <name type="scientific">Ekhidna lutea</name>
    <dbReference type="NCBI Taxonomy" id="447679"/>
    <lineage>
        <taxon>Bacteria</taxon>
        <taxon>Pseudomonadati</taxon>
        <taxon>Bacteroidota</taxon>
        <taxon>Cytophagia</taxon>
        <taxon>Cytophagales</taxon>
        <taxon>Reichenbachiellaceae</taxon>
        <taxon>Ekhidna</taxon>
    </lineage>
</organism>
<keyword evidence="4" id="KW-0812">Transmembrane</keyword>
<dbReference type="PANTHER" id="PTHR44688">
    <property type="entry name" value="DNA-BINDING TRANSCRIPTIONAL ACTIVATOR DEVR_DOSR"/>
    <property type="match status" value="1"/>
</dbReference>
<accession>A0A239LIX4</accession>
<dbReference type="SUPFAM" id="SSF46894">
    <property type="entry name" value="C-terminal effector domain of the bipartite response regulators"/>
    <property type="match status" value="1"/>
</dbReference>